<dbReference type="STRING" id="1052260.SAMN05660199_03303"/>
<dbReference type="RefSeq" id="WP_091247174.1">
    <property type="nucleotide sequence ID" value="NZ_FNIR01000010.1"/>
</dbReference>
<dbReference type="OrthoDB" id="5184327at2"/>
<dbReference type="AlphaFoldDB" id="A0A1H0QDZ2"/>
<accession>A0A1H0QDZ2</accession>
<dbReference type="EMBL" id="FNIR01000010">
    <property type="protein sequence ID" value="SDP15611.1"/>
    <property type="molecule type" value="Genomic_DNA"/>
</dbReference>
<gene>
    <name evidence="1" type="ORF">SAMN05660199_03303</name>
</gene>
<organism evidence="1 2">
    <name type="scientific">Klenkia soli</name>
    <dbReference type="NCBI Taxonomy" id="1052260"/>
    <lineage>
        <taxon>Bacteria</taxon>
        <taxon>Bacillati</taxon>
        <taxon>Actinomycetota</taxon>
        <taxon>Actinomycetes</taxon>
        <taxon>Geodermatophilales</taxon>
        <taxon>Geodermatophilaceae</taxon>
        <taxon>Klenkia</taxon>
    </lineage>
</organism>
<sequence length="165" mass="17683">MSTNATTTLTVWSADRAALEAFRARVAGPSAPFSLEAAVPTGMDLDAWDHDRATALWGCGRPELPPGGLTDLGDRLVYRVDTPWAPPTTAFATLTAEHPAVVAHAVTTCEAEFASTAWFVHGSTVDERETGLDLPVEELDDWDGEWDLPADWSFDAARARTLSGG</sequence>
<reference evidence="2" key="1">
    <citation type="submission" date="2016-10" db="EMBL/GenBank/DDBJ databases">
        <authorList>
            <person name="Varghese N."/>
            <person name="Submissions S."/>
        </authorList>
    </citation>
    <scope>NUCLEOTIDE SEQUENCE [LARGE SCALE GENOMIC DNA]</scope>
    <source>
        <strain evidence="2">DSM 45843</strain>
    </source>
</reference>
<protein>
    <recommendedName>
        <fullName evidence="3">YubB ferredoxin-like domain-containing protein</fullName>
    </recommendedName>
</protein>
<name>A0A1H0QDZ2_9ACTN</name>
<evidence type="ECO:0008006" key="3">
    <source>
        <dbReference type="Google" id="ProtNLM"/>
    </source>
</evidence>
<proteinExistence type="predicted"/>
<evidence type="ECO:0000313" key="2">
    <source>
        <dbReference type="Proteomes" id="UP000199088"/>
    </source>
</evidence>
<dbReference type="Proteomes" id="UP000199088">
    <property type="component" value="Unassembled WGS sequence"/>
</dbReference>
<keyword evidence="2" id="KW-1185">Reference proteome</keyword>
<evidence type="ECO:0000313" key="1">
    <source>
        <dbReference type="EMBL" id="SDP15611.1"/>
    </source>
</evidence>